<dbReference type="InterPro" id="IPR004046">
    <property type="entry name" value="GST_C"/>
</dbReference>
<feature type="domain" description="GST C-terminal" evidence="5">
    <location>
        <begin position="83"/>
        <end position="199"/>
    </location>
</feature>
<dbReference type="Pfam" id="PF13417">
    <property type="entry name" value="GST_N_3"/>
    <property type="match status" value="1"/>
</dbReference>
<name>A0A2T9YR28_9FUNG</name>
<dbReference type="Proteomes" id="UP000245383">
    <property type="component" value="Unassembled WGS sequence"/>
</dbReference>
<sequence length="199" mass="22479">MSSYKVVYFPVPGRAQIIREILNLAGAKWENSVPNWPADKDAQPFNRLPVLIEAKPDGTEFVLTESSVISRYLASKYGVLSSDSYERARQEQLADQIADSYEAYVIHNYKLKNDESKAELEKTLRFLFSKHESILAANPSGFYHGESISYPDLVLYSLYSQILANNSTDIFNATEAPHMFKLVNKIHNMSAINSINHGL</sequence>
<evidence type="ECO:0000259" key="4">
    <source>
        <dbReference type="PROSITE" id="PS50404"/>
    </source>
</evidence>
<dbReference type="PROSITE" id="PS50405">
    <property type="entry name" value="GST_CTER"/>
    <property type="match status" value="1"/>
</dbReference>
<dbReference type="EMBL" id="MBFR01000075">
    <property type="protein sequence ID" value="PVU94766.1"/>
    <property type="molecule type" value="Genomic_DNA"/>
</dbReference>
<dbReference type="PANTHER" id="PTHR11571">
    <property type="entry name" value="GLUTATHIONE S-TRANSFERASE"/>
    <property type="match status" value="1"/>
</dbReference>
<accession>A0A2T9YR28</accession>
<proteinExistence type="predicted"/>
<dbReference type="InterPro" id="IPR010987">
    <property type="entry name" value="Glutathione-S-Trfase_C-like"/>
</dbReference>
<dbReference type="PANTHER" id="PTHR11571:SF224">
    <property type="entry name" value="HEMATOPOIETIC PROSTAGLANDIN D SYNTHASE"/>
    <property type="match status" value="1"/>
</dbReference>
<dbReference type="OrthoDB" id="414243at2759"/>
<evidence type="ECO:0000256" key="2">
    <source>
        <dbReference type="ARBA" id="ARBA00022679"/>
    </source>
</evidence>
<dbReference type="SUPFAM" id="SSF52833">
    <property type="entry name" value="Thioredoxin-like"/>
    <property type="match status" value="1"/>
</dbReference>
<dbReference type="GO" id="GO:0004364">
    <property type="term" value="F:glutathione transferase activity"/>
    <property type="evidence" value="ECO:0007669"/>
    <property type="project" value="UniProtKB-EC"/>
</dbReference>
<dbReference type="Gene3D" id="3.40.30.10">
    <property type="entry name" value="Glutaredoxin"/>
    <property type="match status" value="1"/>
</dbReference>
<evidence type="ECO:0000259" key="5">
    <source>
        <dbReference type="PROSITE" id="PS50405"/>
    </source>
</evidence>
<organism evidence="6 7">
    <name type="scientific">Smittium simulii</name>
    <dbReference type="NCBI Taxonomy" id="133385"/>
    <lineage>
        <taxon>Eukaryota</taxon>
        <taxon>Fungi</taxon>
        <taxon>Fungi incertae sedis</taxon>
        <taxon>Zoopagomycota</taxon>
        <taxon>Kickxellomycotina</taxon>
        <taxon>Harpellomycetes</taxon>
        <taxon>Harpellales</taxon>
        <taxon>Legeriomycetaceae</taxon>
        <taxon>Smittium</taxon>
    </lineage>
</organism>
<dbReference type="Pfam" id="PF14497">
    <property type="entry name" value="GST_C_3"/>
    <property type="match status" value="1"/>
</dbReference>
<evidence type="ECO:0000256" key="3">
    <source>
        <dbReference type="ARBA" id="ARBA00047960"/>
    </source>
</evidence>
<dbReference type="SUPFAM" id="SSF47616">
    <property type="entry name" value="GST C-terminal domain-like"/>
    <property type="match status" value="1"/>
</dbReference>
<dbReference type="CDD" id="cd03039">
    <property type="entry name" value="GST_N_Sigma_like"/>
    <property type="match status" value="1"/>
</dbReference>
<evidence type="ECO:0000256" key="1">
    <source>
        <dbReference type="ARBA" id="ARBA00012452"/>
    </source>
</evidence>
<dbReference type="InterPro" id="IPR040079">
    <property type="entry name" value="Glutathione_S-Trfase"/>
</dbReference>
<dbReference type="InterPro" id="IPR036249">
    <property type="entry name" value="Thioredoxin-like_sf"/>
</dbReference>
<comment type="catalytic activity">
    <reaction evidence="3">
        <text>RX + glutathione = an S-substituted glutathione + a halide anion + H(+)</text>
        <dbReference type="Rhea" id="RHEA:16437"/>
        <dbReference type="ChEBI" id="CHEBI:15378"/>
        <dbReference type="ChEBI" id="CHEBI:16042"/>
        <dbReference type="ChEBI" id="CHEBI:17792"/>
        <dbReference type="ChEBI" id="CHEBI:57925"/>
        <dbReference type="ChEBI" id="CHEBI:90779"/>
        <dbReference type="EC" id="2.5.1.18"/>
    </reaction>
</comment>
<evidence type="ECO:0000313" key="6">
    <source>
        <dbReference type="EMBL" id="PVU94766.1"/>
    </source>
</evidence>
<dbReference type="InterPro" id="IPR004045">
    <property type="entry name" value="Glutathione_S-Trfase_N"/>
</dbReference>
<dbReference type="STRING" id="133385.A0A2T9YR28"/>
<comment type="caution">
    <text evidence="6">The sequence shown here is derived from an EMBL/GenBank/DDBJ whole genome shotgun (WGS) entry which is preliminary data.</text>
</comment>
<dbReference type="CDD" id="cd03192">
    <property type="entry name" value="GST_C_Sigma_like"/>
    <property type="match status" value="1"/>
</dbReference>
<keyword evidence="2" id="KW-0808">Transferase</keyword>
<feature type="domain" description="GST N-terminal" evidence="4">
    <location>
        <begin position="2"/>
        <end position="81"/>
    </location>
</feature>
<dbReference type="EC" id="2.5.1.18" evidence="1"/>
<dbReference type="SFLD" id="SFLDS00019">
    <property type="entry name" value="Glutathione_Transferase_(cytos"/>
    <property type="match status" value="1"/>
</dbReference>
<dbReference type="AlphaFoldDB" id="A0A2T9YR28"/>
<dbReference type="GO" id="GO:0006749">
    <property type="term" value="P:glutathione metabolic process"/>
    <property type="evidence" value="ECO:0007669"/>
    <property type="project" value="TreeGrafter"/>
</dbReference>
<dbReference type="PROSITE" id="PS50404">
    <property type="entry name" value="GST_NTER"/>
    <property type="match status" value="1"/>
</dbReference>
<protein>
    <recommendedName>
        <fullName evidence="1">glutathione transferase</fullName>
        <ecNumber evidence="1">2.5.1.18</ecNumber>
    </recommendedName>
</protein>
<evidence type="ECO:0000313" key="7">
    <source>
        <dbReference type="Proteomes" id="UP000245383"/>
    </source>
</evidence>
<gene>
    <name evidence="6" type="ORF">BB561_002275</name>
</gene>
<keyword evidence="7" id="KW-1185">Reference proteome</keyword>
<dbReference type="Gene3D" id="1.20.1050.10">
    <property type="match status" value="1"/>
</dbReference>
<dbReference type="InterPro" id="IPR036282">
    <property type="entry name" value="Glutathione-S-Trfase_C_sf"/>
</dbReference>
<dbReference type="InterPro" id="IPR050213">
    <property type="entry name" value="GST_superfamily"/>
</dbReference>
<reference evidence="6 7" key="1">
    <citation type="journal article" date="2018" name="MBio">
        <title>Comparative Genomics Reveals the Core Gene Toolbox for the Fungus-Insect Symbiosis.</title>
        <authorList>
            <person name="Wang Y."/>
            <person name="Stata M."/>
            <person name="Wang W."/>
            <person name="Stajich J.E."/>
            <person name="White M.M."/>
            <person name="Moncalvo J.M."/>
        </authorList>
    </citation>
    <scope>NUCLEOTIDE SEQUENCE [LARGE SCALE GENOMIC DNA]</scope>
    <source>
        <strain evidence="6 7">SWE-8-4</strain>
    </source>
</reference>